<dbReference type="Gene3D" id="1.20.120.450">
    <property type="entry name" value="dinb family like domain"/>
    <property type="match status" value="1"/>
</dbReference>
<feature type="binding site" evidence="3">
    <location>
        <position position="135"/>
    </location>
    <ligand>
        <name>a divalent metal cation</name>
        <dbReference type="ChEBI" id="CHEBI:60240"/>
    </ligand>
</feature>
<dbReference type="GO" id="GO:0046872">
    <property type="term" value="F:metal ion binding"/>
    <property type="evidence" value="ECO:0007669"/>
    <property type="project" value="UniProtKB-KW"/>
</dbReference>
<evidence type="ECO:0000256" key="1">
    <source>
        <dbReference type="ARBA" id="ARBA00008635"/>
    </source>
</evidence>
<organism evidence="4 5">
    <name type="scientific">Marinomonas mediterranea (strain ATCC 700492 / JCM 21426 / NBRC 103028 / MMB-1)</name>
    <dbReference type="NCBI Taxonomy" id="717774"/>
    <lineage>
        <taxon>Bacteria</taxon>
        <taxon>Pseudomonadati</taxon>
        <taxon>Pseudomonadota</taxon>
        <taxon>Gammaproteobacteria</taxon>
        <taxon>Oceanospirillales</taxon>
        <taxon>Oceanospirillaceae</taxon>
        <taxon>Marinomonas</taxon>
    </lineage>
</organism>
<dbReference type="AlphaFoldDB" id="F2JX53"/>
<dbReference type="PANTHER" id="PTHR37302:SF1">
    <property type="entry name" value="PROTEIN DINB"/>
    <property type="match status" value="1"/>
</dbReference>
<dbReference type="RefSeq" id="WP_013659478.1">
    <property type="nucleotide sequence ID" value="NC_015276.1"/>
</dbReference>
<dbReference type="KEGG" id="mme:Marme_0268"/>
<feature type="binding site" evidence="3">
    <location>
        <position position="50"/>
    </location>
    <ligand>
        <name>a divalent metal cation</name>
        <dbReference type="ChEBI" id="CHEBI:60240"/>
    </ligand>
</feature>
<evidence type="ECO:0000313" key="4">
    <source>
        <dbReference type="EMBL" id="ADZ89572.1"/>
    </source>
</evidence>
<dbReference type="HOGENOM" id="CLU_101283_1_1_6"/>
<gene>
    <name evidence="4" type="ordered locus">Marme_0268</name>
</gene>
<reference evidence="4 5" key="1">
    <citation type="journal article" date="2012" name="Stand. Genomic Sci.">
        <title>Complete genome sequence of the melanogenic marine bacterium Marinomonas mediterranea type strain (MMB-1(T)).</title>
        <authorList>
            <person name="Lucas-Elio P."/>
            <person name="Goodwin L."/>
            <person name="Woyke T."/>
            <person name="Pitluck S."/>
            <person name="Nolan M."/>
            <person name="Kyrpides N.C."/>
            <person name="Detter J.C."/>
            <person name="Copeland A."/>
            <person name="Teshima H."/>
            <person name="Bruce D."/>
            <person name="Detter C."/>
            <person name="Tapia R."/>
            <person name="Han S."/>
            <person name="Land M.L."/>
            <person name="Ivanova N."/>
            <person name="Mikhailova N."/>
            <person name="Johnston A.W."/>
            <person name="Sanchez-Amat A."/>
        </authorList>
    </citation>
    <scope>NUCLEOTIDE SEQUENCE [LARGE SCALE GENOMIC DNA]</scope>
    <source>
        <strain evidence="5">ATCC 700492 / JCM 21426 / NBRC 103028 / MMB-1</strain>
    </source>
</reference>
<dbReference type="STRING" id="717774.Marme_0268"/>
<feature type="binding site" evidence="3">
    <location>
        <position position="139"/>
    </location>
    <ligand>
        <name>a divalent metal cation</name>
        <dbReference type="ChEBI" id="CHEBI:60240"/>
    </ligand>
</feature>
<keyword evidence="5" id="KW-1185">Reference proteome</keyword>
<dbReference type="InterPro" id="IPR007837">
    <property type="entry name" value="DinB"/>
</dbReference>
<dbReference type="eggNOG" id="COG2318">
    <property type="taxonomic scope" value="Bacteria"/>
</dbReference>
<evidence type="ECO:0000256" key="2">
    <source>
        <dbReference type="ARBA" id="ARBA00022723"/>
    </source>
</evidence>
<name>F2JX53_MARM1</name>
<evidence type="ECO:0000256" key="3">
    <source>
        <dbReference type="PIRSR" id="PIRSR607837-1"/>
    </source>
</evidence>
<keyword evidence="2 3" id="KW-0479">Metal-binding</keyword>
<proteinExistence type="inferred from homology"/>
<dbReference type="SUPFAM" id="SSF109854">
    <property type="entry name" value="DinB/YfiT-like putative metalloenzymes"/>
    <property type="match status" value="1"/>
</dbReference>
<evidence type="ECO:0000313" key="5">
    <source>
        <dbReference type="Proteomes" id="UP000001062"/>
    </source>
</evidence>
<dbReference type="Proteomes" id="UP000001062">
    <property type="component" value="Chromosome"/>
</dbReference>
<dbReference type="PANTHER" id="PTHR37302">
    <property type="entry name" value="SLR1116 PROTEIN"/>
    <property type="match status" value="1"/>
</dbReference>
<dbReference type="Pfam" id="PF05163">
    <property type="entry name" value="DinB"/>
    <property type="match status" value="1"/>
</dbReference>
<sequence>MISQEYCQRLSRYNALINEQLFAACAQLPDKERKADCQLYFKSIHSTLNHILYGDIAWISRFIGDDSKIPELGRELYGDYDALRDARFRWDREIKKWSDQIDEAWLAGEFSFISKVDNLKRSKPAWLLVTHMFNHSTHHRGQITSILSQRGIDYGTMDIHLLL</sequence>
<dbReference type="EMBL" id="CP002583">
    <property type="protein sequence ID" value="ADZ89572.1"/>
    <property type="molecule type" value="Genomic_DNA"/>
</dbReference>
<dbReference type="PATRIC" id="fig|717774.3.peg.274"/>
<protein>
    <submittedName>
        <fullName evidence="4">DinB family protein</fullName>
    </submittedName>
</protein>
<accession>F2JX53</accession>
<dbReference type="OrthoDB" id="9807509at2"/>
<comment type="similarity">
    <text evidence="1">Belongs to the DinB family.</text>
</comment>
<dbReference type="InterPro" id="IPR034660">
    <property type="entry name" value="DinB/YfiT-like"/>
</dbReference>